<dbReference type="EMBL" id="BGPR01003649">
    <property type="protein sequence ID" value="GBM90769.1"/>
    <property type="molecule type" value="Genomic_DNA"/>
</dbReference>
<protein>
    <submittedName>
        <fullName evidence="1">Uncharacterized protein</fullName>
    </submittedName>
</protein>
<accession>A0A4Y2JMW7</accession>
<reference evidence="1 2" key="1">
    <citation type="journal article" date="2019" name="Sci. Rep.">
        <title>Orb-weaving spider Araneus ventricosus genome elucidates the spidroin gene catalogue.</title>
        <authorList>
            <person name="Kono N."/>
            <person name="Nakamura H."/>
            <person name="Ohtoshi R."/>
            <person name="Moran D.A.P."/>
            <person name="Shinohara A."/>
            <person name="Yoshida Y."/>
            <person name="Fujiwara M."/>
            <person name="Mori M."/>
            <person name="Tomita M."/>
            <person name="Arakawa K."/>
        </authorList>
    </citation>
    <scope>NUCLEOTIDE SEQUENCE [LARGE SCALE GENOMIC DNA]</scope>
</reference>
<comment type="caution">
    <text evidence="1">The sequence shown here is derived from an EMBL/GenBank/DDBJ whole genome shotgun (WGS) entry which is preliminary data.</text>
</comment>
<evidence type="ECO:0000313" key="2">
    <source>
        <dbReference type="Proteomes" id="UP000499080"/>
    </source>
</evidence>
<sequence>MVPRLRPPLLSDFTSSKACRKRSLTNAWLSPLLTGPMLESRLRDQMVAGSRTDSTVDPTVYAGLVRIKPVEVKRSPPGVLWRRIHFYPLDQWFPTHGPLVGLGWSINGPRNVSEESKSGELQVSSLVSAL</sequence>
<evidence type="ECO:0000313" key="1">
    <source>
        <dbReference type="EMBL" id="GBM90769.1"/>
    </source>
</evidence>
<gene>
    <name evidence="1" type="ORF">AVEN_188991_1</name>
</gene>
<keyword evidence="2" id="KW-1185">Reference proteome</keyword>
<proteinExistence type="predicted"/>
<dbReference type="AlphaFoldDB" id="A0A4Y2JMW7"/>
<name>A0A4Y2JMW7_ARAVE</name>
<organism evidence="1 2">
    <name type="scientific">Araneus ventricosus</name>
    <name type="common">Orbweaver spider</name>
    <name type="synonym">Epeira ventricosa</name>
    <dbReference type="NCBI Taxonomy" id="182803"/>
    <lineage>
        <taxon>Eukaryota</taxon>
        <taxon>Metazoa</taxon>
        <taxon>Ecdysozoa</taxon>
        <taxon>Arthropoda</taxon>
        <taxon>Chelicerata</taxon>
        <taxon>Arachnida</taxon>
        <taxon>Araneae</taxon>
        <taxon>Araneomorphae</taxon>
        <taxon>Entelegynae</taxon>
        <taxon>Araneoidea</taxon>
        <taxon>Araneidae</taxon>
        <taxon>Araneus</taxon>
    </lineage>
</organism>
<dbReference type="Proteomes" id="UP000499080">
    <property type="component" value="Unassembled WGS sequence"/>
</dbReference>